<evidence type="ECO:0000313" key="1">
    <source>
        <dbReference type="EMBL" id="GMH25706.1"/>
    </source>
</evidence>
<organism evidence="1 2">
    <name type="scientific">Nepenthes gracilis</name>
    <name type="common">Slender pitcher plant</name>
    <dbReference type="NCBI Taxonomy" id="150966"/>
    <lineage>
        <taxon>Eukaryota</taxon>
        <taxon>Viridiplantae</taxon>
        <taxon>Streptophyta</taxon>
        <taxon>Embryophyta</taxon>
        <taxon>Tracheophyta</taxon>
        <taxon>Spermatophyta</taxon>
        <taxon>Magnoliopsida</taxon>
        <taxon>eudicotyledons</taxon>
        <taxon>Gunneridae</taxon>
        <taxon>Pentapetalae</taxon>
        <taxon>Caryophyllales</taxon>
        <taxon>Nepenthaceae</taxon>
        <taxon>Nepenthes</taxon>
    </lineage>
</organism>
<keyword evidence="2" id="KW-1185">Reference proteome</keyword>
<comment type="caution">
    <text evidence="1">The sequence shown here is derived from an EMBL/GenBank/DDBJ whole genome shotgun (WGS) entry which is preliminary data.</text>
</comment>
<evidence type="ECO:0000313" key="2">
    <source>
        <dbReference type="Proteomes" id="UP001279734"/>
    </source>
</evidence>
<reference evidence="1" key="1">
    <citation type="submission" date="2023-05" db="EMBL/GenBank/DDBJ databases">
        <title>Nepenthes gracilis genome sequencing.</title>
        <authorList>
            <person name="Fukushima K."/>
        </authorList>
    </citation>
    <scope>NUCLEOTIDE SEQUENCE</scope>
    <source>
        <strain evidence="1">SING2019-196</strain>
    </source>
</reference>
<dbReference type="AlphaFoldDB" id="A0AAD3TAQ2"/>
<name>A0AAD3TAQ2_NEPGR</name>
<proteinExistence type="predicted"/>
<sequence length="139" mass="16163">MPMVLSSCRLSVSCWRLHLKMQNNLRMELMWKLQLFVVKLRTQNKRLKQLLHSSMEVLACTILGLGFLVWMRVQALGHPLDHLRTRKQKAVHSSCPRFQSPMQMMLIQHHLLQILGMGPVTMMLSLRSERSCLMELSPG</sequence>
<dbReference type="Proteomes" id="UP001279734">
    <property type="component" value="Unassembled WGS sequence"/>
</dbReference>
<protein>
    <submittedName>
        <fullName evidence="1">Uncharacterized protein</fullName>
    </submittedName>
</protein>
<accession>A0AAD3TAQ2</accession>
<dbReference type="EMBL" id="BSYO01000029">
    <property type="protein sequence ID" value="GMH25706.1"/>
    <property type="molecule type" value="Genomic_DNA"/>
</dbReference>
<gene>
    <name evidence="1" type="ORF">Nepgr_027549</name>
</gene>